<dbReference type="Proteomes" id="UP000234662">
    <property type="component" value="Unassembled WGS sequence"/>
</dbReference>
<evidence type="ECO:0000256" key="10">
    <source>
        <dbReference type="ARBA" id="ARBA00023136"/>
    </source>
</evidence>
<evidence type="ECO:0000256" key="7">
    <source>
        <dbReference type="ARBA" id="ARBA00022679"/>
    </source>
</evidence>
<dbReference type="GO" id="GO:0005886">
    <property type="term" value="C:plasma membrane"/>
    <property type="evidence" value="ECO:0007669"/>
    <property type="project" value="UniProtKB-SubCell"/>
</dbReference>
<reference evidence="17 18" key="1">
    <citation type="submission" date="2017-12" db="EMBL/GenBank/DDBJ databases">
        <title>Phylogenetic diversity of female urinary microbiome.</title>
        <authorList>
            <person name="Thomas-White K."/>
            <person name="Wolfe A.J."/>
        </authorList>
    </citation>
    <scope>NUCLEOTIDE SEQUENCE [LARGE SCALE GENOMIC DNA]</scope>
    <source>
        <strain evidence="17 18">UMB0777</strain>
    </source>
</reference>
<evidence type="ECO:0000256" key="11">
    <source>
        <dbReference type="ARBA" id="ARBA00033184"/>
    </source>
</evidence>
<keyword evidence="10 14" id="KW-0472">Membrane</keyword>
<evidence type="ECO:0000256" key="8">
    <source>
        <dbReference type="ARBA" id="ARBA00022692"/>
    </source>
</evidence>
<evidence type="ECO:0000256" key="1">
    <source>
        <dbReference type="ARBA" id="ARBA00004651"/>
    </source>
</evidence>
<feature type="transmembrane region" description="Helical" evidence="14">
    <location>
        <begin position="174"/>
        <end position="196"/>
    </location>
</feature>
<feature type="transmembrane region" description="Helical" evidence="14">
    <location>
        <begin position="151"/>
        <end position="167"/>
    </location>
</feature>
<feature type="transmembrane region" description="Helical" evidence="14">
    <location>
        <begin position="553"/>
        <end position="572"/>
    </location>
</feature>
<feature type="compositionally biased region" description="Low complexity" evidence="13">
    <location>
        <begin position="24"/>
        <end position="33"/>
    </location>
</feature>
<evidence type="ECO:0000313" key="17">
    <source>
        <dbReference type="EMBL" id="PKZ64918.1"/>
    </source>
</evidence>
<feature type="transmembrane region" description="Helical" evidence="14">
    <location>
        <begin position="310"/>
        <end position="328"/>
    </location>
</feature>
<keyword evidence="9 14" id="KW-1133">Transmembrane helix</keyword>
<comment type="catalytic activity">
    <reaction evidence="12">
        <text>Adds an alpha-D-arabinofuranosyl group from trans,octacis-decaprenylphospho-beta-D-arabinofuranose at the 5-O-position of the eighth, tenth and twelfth galactofuranose unit of the galactofuranan chain of [beta-D-galactofuranosyl-(1-&gt;5)-beta-D-galactofuranosyl-(1-&gt;6)]14-beta-D-galactofuranosyl-(1-&gt;5)-beta-D-galactofuranosyl-(1-&gt;4)-alpha-L-rhamnopyranosyl-(1-&gt;3)-N-acetyl-alpha-D-glucosaminyl-diphospho-trans,octacis-decaprenol.</text>
        <dbReference type="EC" id="2.4.2.46"/>
    </reaction>
</comment>
<keyword evidence="7 17" id="KW-0808">Transferase</keyword>
<comment type="pathway">
    <text evidence="2">Cell wall biogenesis; cell wall polysaccharide biosynthesis.</text>
</comment>
<feature type="transmembrane region" description="Helical" evidence="14">
    <location>
        <begin position="261"/>
        <end position="281"/>
    </location>
</feature>
<evidence type="ECO:0000256" key="6">
    <source>
        <dbReference type="ARBA" id="ARBA00022475"/>
    </source>
</evidence>
<feature type="transmembrane region" description="Helical" evidence="14">
    <location>
        <begin position="288"/>
        <end position="304"/>
    </location>
</feature>
<dbReference type="GO" id="GO:0045227">
    <property type="term" value="P:capsule polysaccharide biosynthetic process"/>
    <property type="evidence" value="ECO:0007669"/>
    <property type="project" value="UniProtKB-UniPathway"/>
</dbReference>
<evidence type="ECO:0000313" key="18">
    <source>
        <dbReference type="Proteomes" id="UP000234662"/>
    </source>
</evidence>
<evidence type="ECO:0000256" key="4">
    <source>
        <dbReference type="ARBA" id="ARBA00012037"/>
    </source>
</evidence>
<gene>
    <name evidence="17" type="ORF">CYJ73_14035</name>
</gene>
<comment type="caution">
    <text evidence="17">The sequence shown here is derived from an EMBL/GenBank/DDBJ whole genome shotgun (WGS) entry which is preliminary data.</text>
</comment>
<dbReference type="AlphaFoldDB" id="A0A2I1R748"/>
<feature type="domain" description="Arabinofuranosyltransferase AftA N-terminal" evidence="16">
    <location>
        <begin position="113"/>
        <end position="555"/>
    </location>
</feature>
<name>A0A2I1R748_9ACTN</name>
<dbReference type="EMBL" id="PKJC01000010">
    <property type="protein sequence ID" value="PKZ64918.1"/>
    <property type="molecule type" value="Genomic_DNA"/>
</dbReference>
<feature type="transmembrane region" description="Helical" evidence="14">
    <location>
        <begin position="412"/>
        <end position="436"/>
    </location>
</feature>
<sequence length="744" mass="78216">MMNRPDPSRRPSASSGTPQGAGGDSPPASSGTPQGAGGDSPPANSGTPQGSGGDSPPANSGTPQGAGGDSPPANSGTPQGAGGDSPPAPQGAGETSPADRRRSTGYGRTALSLLIAVVVGGAVSMAGLTAIGTVDWPAFNSSNVTRSLTTAGQVLAIAILVVAALLYRYGKGRLLVPALSAAAMSGFVTVTIGMPLGATRLYLFGLSVDQEFRTEYLTRMTSSPHLADMTYTDLAPYYPAGWFWWGGRFANLLGQPGWEAYKTWAIVSMSVAAAVGVILFIRMFGADRGVALGLAVTTVTLLYASPEPYAAILVLIGVPMLITLTYALRGRTRAADGPVGPLFGATSWPAVAASGVFLGISAATYTLYTGLFALTAVLLAGYFAVQGWLGASNKATPSATVTSRRRGVVLAVVARLVAVGVISGLIALLVWAPYLWARLTNTPASGGTAEHYLPERGSVLPLPMFALDLVGAITMIGLLWILLRFRTRTVALAMGVTVVTVYLFCLLSMLMTALGTTLLSFRLEPILVATLSAAGVFGVVDLTHWAVRRFGDVRVVVGALAVLSAIAMAQSIPGHLGTEITTAYTDTDGYGERADARPAGAESYFAELDTLIREQTGKPRTDNVVLTADFGFLSIYPYWGFQGLTSHYANPLAEFDKRAAAIARWAESENADQLVDALDRSPWTPPNVFLFRYSADGYTLRLAEDVYPNDPNVKRYTVTFDPTVFDDPRFEVTERGPFVLVVRK</sequence>
<dbReference type="Pfam" id="PF12250">
    <property type="entry name" value="AftA_N"/>
    <property type="match status" value="1"/>
</dbReference>
<keyword evidence="8 14" id="KW-0812">Transmembrane</keyword>
<evidence type="ECO:0000256" key="2">
    <source>
        <dbReference type="ARBA" id="ARBA00004776"/>
    </source>
</evidence>
<evidence type="ECO:0000259" key="16">
    <source>
        <dbReference type="Pfam" id="PF12250"/>
    </source>
</evidence>
<dbReference type="EC" id="2.4.2.46" evidence="4"/>
<proteinExistence type="inferred from homology"/>
<accession>A0A2I1R748</accession>
<comment type="subcellular location">
    <subcellularLocation>
        <location evidence="1">Cell membrane</location>
        <topology evidence="1">Multi-pass membrane protein</topology>
    </subcellularLocation>
</comment>
<dbReference type="STRING" id="2055.BCM27_01665"/>
<evidence type="ECO:0000256" key="14">
    <source>
        <dbReference type="SAM" id="Phobius"/>
    </source>
</evidence>
<evidence type="ECO:0000256" key="9">
    <source>
        <dbReference type="ARBA" id="ARBA00022989"/>
    </source>
</evidence>
<dbReference type="GO" id="GO:0044038">
    <property type="term" value="P:cell wall macromolecule biosynthetic process"/>
    <property type="evidence" value="ECO:0007669"/>
    <property type="project" value="InterPro"/>
</dbReference>
<keyword evidence="6" id="KW-1003">Cell membrane</keyword>
<dbReference type="GO" id="GO:0016757">
    <property type="term" value="F:glycosyltransferase activity"/>
    <property type="evidence" value="ECO:0007669"/>
    <property type="project" value="InterPro"/>
</dbReference>
<feature type="transmembrane region" description="Helical" evidence="14">
    <location>
        <begin position="462"/>
        <end position="483"/>
    </location>
</feature>
<comment type="similarity">
    <text evidence="3">Belongs to the glycosyltransferase 85 family.</text>
</comment>
<feature type="transmembrane region" description="Helical" evidence="14">
    <location>
        <begin position="110"/>
        <end position="131"/>
    </location>
</feature>
<feature type="transmembrane region" description="Helical" evidence="14">
    <location>
        <begin position="526"/>
        <end position="546"/>
    </location>
</feature>
<dbReference type="InterPro" id="IPR020959">
    <property type="entry name" value="ArabinofuranosylTrfase_AftA_C"/>
</dbReference>
<dbReference type="InterPro" id="IPR020963">
    <property type="entry name" value="ArabinofuranosylTrfase_AftA_N"/>
</dbReference>
<dbReference type="UniPathway" id="UPA00963"/>
<dbReference type="Pfam" id="PF12249">
    <property type="entry name" value="AftA_C"/>
    <property type="match status" value="1"/>
</dbReference>
<feature type="transmembrane region" description="Helical" evidence="14">
    <location>
        <begin position="371"/>
        <end position="391"/>
    </location>
</feature>
<evidence type="ECO:0000256" key="13">
    <source>
        <dbReference type="SAM" id="MobiDB-lite"/>
    </source>
</evidence>
<protein>
    <recommendedName>
        <fullName evidence="5">Galactan 5-O-arabinofuranosyltransferase</fullName>
        <ecNumber evidence="4">2.4.2.46</ecNumber>
    </recommendedName>
    <alternativeName>
        <fullName evidence="11">Arabinofuranosyltransferase AftA</fullName>
    </alternativeName>
</protein>
<feature type="region of interest" description="Disordered" evidence="13">
    <location>
        <begin position="1"/>
        <end position="103"/>
    </location>
</feature>
<feature type="domain" description="Arabinofuranosyltransferase AftA C-terminal" evidence="15">
    <location>
        <begin position="572"/>
        <end position="743"/>
    </location>
</feature>
<evidence type="ECO:0000259" key="15">
    <source>
        <dbReference type="Pfam" id="PF12249"/>
    </source>
</evidence>
<feature type="transmembrane region" description="Helical" evidence="14">
    <location>
        <begin position="490"/>
        <end position="514"/>
    </location>
</feature>
<organism evidence="17 18">
    <name type="scientific">Gordonia terrae</name>
    <dbReference type="NCBI Taxonomy" id="2055"/>
    <lineage>
        <taxon>Bacteria</taxon>
        <taxon>Bacillati</taxon>
        <taxon>Actinomycetota</taxon>
        <taxon>Actinomycetes</taxon>
        <taxon>Mycobacteriales</taxon>
        <taxon>Gordoniaceae</taxon>
        <taxon>Gordonia</taxon>
    </lineage>
</organism>
<evidence type="ECO:0000256" key="3">
    <source>
        <dbReference type="ARBA" id="ARBA00009655"/>
    </source>
</evidence>
<feature type="transmembrane region" description="Helical" evidence="14">
    <location>
        <begin position="340"/>
        <end position="365"/>
    </location>
</feature>
<evidence type="ECO:0000256" key="5">
    <source>
        <dbReference type="ARBA" id="ARBA00020482"/>
    </source>
</evidence>
<evidence type="ECO:0000256" key="12">
    <source>
        <dbReference type="ARBA" id="ARBA00034030"/>
    </source>
</evidence>